<evidence type="ECO:0000256" key="1">
    <source>
        <dbReference type="SAM" id="MobiDB-lite"/>
    </source>
</evidence>
<accession>A0A444YTQ1</accession>
<dbReference type="Proteomes" id="UP000289738">
    <property type="component" value="Chromosome B06"/>
</dbReference>
<feature type="region of interest" description="Disordered" evidence="1">
    <location>
        <begin position="1"/>
        <end position="61"/>
    </location>
</feature>
<evidence type="ECO:0000313" key="2">
    <source>
        <dbReference type="EMBL" id="RYR05295.1"/>
    </source>
</evidence>
<gene>
    <name evidence="2" type="ORF">Ahy_B06g085160</name>
</gene>
<dbReference type="EMBL" id="SDMP01000016">
    <property type="protein sequence ID" value="RYR05295.1"/>
    <property type="molecule type" value="Genomic_DNA"/>
</dbReference>
<dbReference type="AlphaFoldDB" id="A0A444YTQ1"/>
<evidence type="ECO:0000313" key="3">
    <source>
        <dbReference type="Proteomes" id="UP000289738"/>
    </source>
</evidence>
<sequence length="163" mass="17800">MKPKSKPKLTTSKIAKANNTSFKSATKPKPKNKPSSSKVTTTKPTNNPQPKPTSVNSAKTKAITRLSARSAKDNLYKLDPFKGSSDSNIDGGISEAKKRNLKFKHAPGSVWKKGKEKVLVEDDGIIVENSDEEVDWLQVLGNNDGSHYDAYDPMHDDSDGKDS</sequence>
<feature type="compositionally biased region" description="Low complexity" evidence="1">
    <location>
        <begin position="33"/>
        <end position="54"/>
    </location>
</feature>
<organism evidence="2 3">
    <name type="scientific">Arachis hypogaea</name>
    <name type="common">Peanut</name>
    <dbReference type="NCBI Taxonomy" id="3818"/>
    <lineage>
        <taxon>Eukaryota</taxon>
        <taxon>Viridiplantae</taxon>
        <taxon>Streptophyta</taxon>
        <taxon>Embryophyta</taxon>
        <taxon>Tracheophyta</taxon>
        <taxon>Spermatophyta</taxon>
        <taxon>Magnoliopsida</taxon>
        <taxon>eudicotyledons</taxon>
        <taxon>Gunneridae</taxon>
        <taxon>Pentapetalae</taxon>
        <taxon>rosids</taxon>
        <taxon>fabids</taxon>
        <taxon>Fabales</taxon>
        <taxon>Fabaceae</taxon>
        <taxon>Papilionoideae</taxon>
        <taxon>50 kb inversion clade</taxon>
        <taxon>dalbergioids sensu lato</taxon>
        <taxon>Dalbergieae</taxon>
        <taxon>Pterocarpus clade</taxon>
        <taxon>Arachis</taxon>
    </lineage>
</organism>
<feature type="region of interest" description="Disordered" evidence="1">
    <location>
        <begin position="142"/>
        <end position="163"/>
    </location>
</feature>
<comment type="caution">
    <text evidence="2">The sequence shown here is derived from an EMBL/GenBank/DDBJ whole genome shotgun (WGS) entry which is preliminary data.</text>
</comment>
<protein>
    <submittedName>
        <fullName evidence="2">Uncharacterized protein</fullName>
    </submittedName>
</protein>
<reference evidence="2 3" key="1">
    <citation type="submission" date="2019-01" db="EMBL/GenBank/DDBJ databases">
        <title>Sequencing of cultivated peanut Arachis hypogaea provides insights into genome evolution and oil improvement.</title>
        <authorList>
            <person name="Chen X."/>
        </authorList>
    </citation>
    <scope>NUCLEOTIDE SEQUENCE [LARGE SCALE GENOMIC DNA]</scope>
    <source>
        <strain evidence="3">cv. Fuhuasheng</strain>
        <tissue evidence="2">Leaves</tissue>
    </source>
</reference>
<name>A0A444YTQ1_ARAHY</name>
<keyword evidence="3" id="KW-1185">Reference proteome</keyword>
<proteinExistence type="predicted"/>
<feature type="compositionally biased region" description="Basic and acidic residues" evidence="1">
    <location>
        <begin position="146"/>
        <end position="163"/>
    </location>
</feature>